<evidence type="ECO:0000313" key="1">
    <source>
        <dbReference type="EMBL" id="OIR18960.1"/>
    </source>
</evidence>
<comment type="caution">
    <text evidence="1">The sequence shown here is derived from an EMBL/GenBank/DDBJ whole genome shotgun (WGS) entry which is preliminary data.</text>
</comment>
<proteinExistence type="predicted"/>
<dbReference type="AlphaFoldDB" id="A0A1J5TRU2"/>
<accession>A0A1J5TRU2</accession>
<reference evidence="1" key="1">
    <citation type="submission" date="2016-10" db="EMBL/GenBank/DDBJ databases">
        <title>Sequence of Gallionella enrichment culture.</title>
        <authorList>
            <person name="Poehlein A."/>
            <person name="Muehling M."/>
            <person name="Daniel R."/>
        </authorList>
    </citation>
    <scope>NUCLEOTIDE SEQUENCE</scope>
</reference>
<organism evidence="1">
    <name type="scientific">mine drainage metagenome</name>
    <dbReference type="NCBI Taxonomy" id="410659"/>
    <lineage>
        <taxon>unclassified sequences</taxon>
        <taxon>metagenomes</taxon>
        <taxon>ecological metagenomes</taxon>
    </lineage>
</organism>
<sequence>MHRFSIPALTGEPAPAADPAQAEAIRRWMKEYLDLGDDAVVRVFDAACLDPGCPIVETTVAVFEDARTRSWRFARPRAAVTKAMVKFALEGKPQGE</sequence>
<name>A0A1J5TRU2_9ZZZZ</name>
<dbReference type="EMBL" id="MLJW01000002">
    <property type="protein sequence ID" value="OIR18960.1"/>
    <property type="molecule type" value="Genomic_DNA"/>
</dbReference>
<protein>
    <submittedName>
        <fullName evidence="1">Uncharacterized protein</fullName>
    </submittedName>
</protein>
<gene>
    <name evidence="1" type="ORF">GALL_13030</name>
</gene>